<gene>
    <name evidence="2" type="ORF">DFH94DRAFT_731930</name>
</gene>
<evidence type="ECO:0000256" key="1">
    <source>
        <dbReference type="SAM" id="MobiDB-lite"/>
    </source>
</evidence>
<accession>A0A9P5MY24</accession>
<evidence type="ECO:0000313" key="2">
    <source>
        <dbReference type="EMBL" id="KAF8481619.1"/>
    </source>
</evidence>
<dbReference type="EMBL" id="WHVB01000006">
    <property type="protein sequence ID" value="KAF8481619.1"/>
    <property type="molecule type" value="Genomic_DNA"/>
</dbReference>
<sequence length="256" mass="27792">MGVKKIRALTGKCNMNMCHSVGTSVTLDTPWAQPPVAAAWGKNSCMNSGRDDSKSCGPKARPTSCKSCRMPVYHHLYSTATPEKIKKKLHCYLQTPKCPPSKTLFSACMQRALFFCFCLVSLHSTPHGGWNTLYSSTTRSTTQRGGGCVVTQGPKVEAPDMSSRSQEGQTKWNQKNAKKSESKNVCARCEHIAIGTRYLYGQSALSGSNVNVPHHPAGSGRSAPPTSTSFSFSERAVCKVDLVHLHYSNPSGILPH</sequence>
<organism evidence="2 3">
    <name type="scientific">Russula ochroleuca</name>
    <dbReference type="NCBI Taxonomy" id="152965"/>
    <lineage>
        <taxon>Eukaryota</taxon>
        <taxon>Fungi</taxon>
        <taxon>Dikarya</taxon>
        <taxon>Basidiomycota</taxon>
        <taxon>Agaricomycotina</taxon>
        <taxon>Agaricomycetes</taxon>
        <taxon>Russulales</taxon>
        <taxon>Russulaceae</taxon>
        <taxon>Russula</taxon>
    </lineage>
</organism>
<dbReference type="AlphaFoldDB" id="A0A9P5MY24"/>
<protein>
    <submittedName>
        <fullName evidence="2">Uncharacterized protein</fullName>
    </submittedName>
</protein>
<evidence type="ECO:0000313" key="3">
    <source>
        <dbReference type="Proteomes" id="UP000759537"/>
    </source>
</evidence>
<dbReference type="Proteomes" id="UP000759537">
    <property type="component" value="Unassembled WGS sequence"/>
</dbReference>
<comment type="caution">
    <text evidence="2">The sequence shown here is derived from an EMBL/GenBank/DDBJ whole genome shotgun (WGS) entry which is preliminary data.</text>
</comment>
<name>A0A9P5MY24_9AGAM</name>
<feature type="region of interest" description="Disordered" evidence="1">
    <location>
        <begin position="144"/>
        <end position="177"/>
    </location>
</feature>
<proteinExistence type="predicted"/>
<keyword evidence="3" id="KW-1185">Reference proteome</keyword>
<reference evidence="2" key="2">
    <citation type="journal article" date="2020" name="Nat. Commun.">
        <title>Large-scale genome sequencing of mycorrhizal fungi provides insights into the early evolution of symbiotic traits.</title>
        <authorList>
            <person name="Miyauchi S."/>
            <person name="Kiss E."/>
            <person name="Kuo A."/>
            <person name="Drula E."/>
            <person name="Kohler A."/>
            <person name="Sanchez-Garcia M."/>
            <person name="Morin E."/>
            <person name="Andreopoulos B."/>
            <person name="Barry K.W."/>
            <person name="Bonito G."/>
            <person name="Buee M."/>
            <person name="Carver A."/>
            <person name="Chen C."/>
            <person name="Cichocki N."/>
            <person name="Clum A."/>
            <person name="Culley D."/>
            <person name="Crous P.W."/>
            <person name="Fauchery L."/>
            <person name="Girlanda M."/>
            <person name="Hayes R.D."/>
            <person name="Keri Z."/>
            <person name="LaButti K."/>
            <person name="Lipzen A."/>
            <person name="Lombard V."/>
            <person name="Magnuson J."/>
            <person name="Maillard F."/>
            <person name="Murat C."/>
            <person name="Nolan M."/>
            <person name="Ohm R.A."/>
            <person name="Pangilinan J."/>
            <person name="Pereira M.F."/>
            <person name="Perotto S."/>
            <person name="Peter M."/>
            <person name="Pfister S."/>
            <person name="Riley R."/>
            <person name="Sitrit Y."/>
            <person name="Stielow J.B."/>
            <person name="Szollosi G."/>
            <person name="Zifcakova L."/>
            <person name="Stursova M."/>
            <person name="Spatafora J.W."/>
            <person name="Tedersoo L."/>
            <person name="Vaario L.M."/>
            <person name="Yamada A."/>
            <person name="Yan M."/>
            <person name="Wang P."/>
            <person name="Xu J."/>
            <person name="Bruns T."/>
            <person name="Baldrian P."/>
            <person name="Vilgalys R."/>
            <person name="Dunand C."/>
            <person name="Henrissat B."/>
            <person name="Grigoriev I.V."/>
            <person name="Hibbett D."/>
            <person name="Nagy L.G."/>
            <person name="Martin F.M."/>
        </authorList>
    </citation>
    <scope>NUCLEOTIDE SEQUENCE</scope>
    <source>
        <strain evidence="2">Prilba</strain>
    </source>
</reference>
<reference evidence="2" key="1">
    <citation type="submission" date="2019-10" db="EMBL/GenBank/DDBJ databases">
        <authorList>
            <consortium name="DOE Joint Genome Institute"/>
            <person name="Kuo A."/>
            <person name="Miyauchi S."/>
            <person name="Kiss E."/>
            <person name="Drula E."/>
            <person name="Kohler A."/>
            <person name="Sanchez-Garcia M."/>
            <person name="Andreopoulos B."/>
            <person name="Barry K.W."/>
            <person name="Bonito G."/>
            <person name="Buee M."/>
            <person name="Carver A."/>
            <person name="Chen C."/>
            <person name="Cichocki N."/>
            <person name="Clum A."/>
            <person name="Culley D."/>
            <person name="Crous P.W."/>
            <person name="Fauchery L."/>
            <person name="Girlanda M."/>
            <person name="Hayes R."/>
            <person name="Keri Z."/>
            <person name="LaButti K."/>
            <person name="Lipzen A."/>
            <person name="Lombard V."/>
            <person name="Magnuson J."/>
            <person name="Maillard F."/>
            <person name="Morin E."/>
            <person name="Murat C."/>
            <person name="Nolan M."/>
            <person name="Ohm R."/>
            <person name="Pangilinan J."/>
            <person name="Pereira M."/>
            <person name="Perotto S."/>
            <person name="Peter M."/>
            <person name="Riley R."/>
            <person name="Sitrit Y."/>
            <person name="Stielow B."/>
            <person name="Szollosi G."/>
            <person name="Zifcakova L."/>
            <person name="Stursova M."/>
            <person name="Spatafora J.W."/>
            <person name="Tedersoo L."/>
            <person name="Vaario L.-M."/>
            <person name="Yamada A."/>
            <person name="Yan M."/>
            <person name="Wang P."/>
            <person name="Xu J."/>
            <person name="Bruns T."/>
            <person name="Baldrian P."/>
            <person name="Vilgalys R."/>
            <person name="Henrissat B."/>
            <person name="Grigoriev I.V."/>
            <person name="Hibbett D."/>
            <person name="Nagy L.G."/>
            <person name="Martin F.M."/>
        </authorList>
    </citation>
    <scope>NUCLEOTIDE SEQUENCE</scope>
    <source>
        <strain evidence="2">Prilba</strain>
    </source>
</reference>
<feature type="compositionally biased region" description="Polar residues" evidence="1">
    <location>
        <begin position="162"/>
        <end position="175"/>
    </location>
</feature>